<dbReference type="Pfam" id="PF01022">
    <property type="entry name" value="HTH_5"/>
    <property type="match status" value="1"/>
</dbReference>
<evidence type="ECO:0000313" key="5">
    <source>
        <dbReference type="EMBL" id="GAA2934659.1"/>
    </source>
</evidence>
<dbReference type="Gene3D" id="1.10.10.10">
    <property type="entry name" value="Winged helix-like DNA-binding domain superfamily/Winged helix DNA-binding domain"/>
    <property type="match status" value="1"/>
</dbReference>
<reference evidence="5 6" key="1">
    <citation type="journal article" date="2019" name="Int. J. Syst. Evol. Microbiol.">
        <title>The Global Catalogue of Microorganisms (GCM) 10K type strain sequencing project: providing services to taxonomists for standard genome sequencing and annotation.</title>
        <authorList>
            <consortium name="The Broad Institute Genomics Platform"/>
            <consortium name="The Broad Institute Genome Sequencing Center for Infectious Disease"/>
            <person name="Wu L."/>
            <person name="Ma J."/>
        </authorList>
    </citation>
    <scope>NUCLEOTIDE SEQUENCE [LARGE SCALE GENOMIC DNA]</scope>
    <source>
        <strain evidence="5 6">JCM 9088</strain>
    </source>
</reference>
<protein>
    <submittedName>
        <fullName evidence="5">Metalloregulator ArsR/SmtB family transcription factor</fullName>
    </submittedName>
</protein>
<dbReference type="RefSeq" id="WP_344493473.1">
    <property type="nucleotide sequence ID" value="NZ_BAAAUD010000019.1"/>
</dbReference>
<evidence type="ECO:0000259" key="4">
    <source>
        <dbReference type="PROSITE" id="PS50987"/>
    </source>
</evidence>
<dbReference type="InterPro" id="IPR036390">
    <property type="entry name" value="WH_DNA-bd_sf"/>
</dbReference>
<evidence type="ECO:0000256" key="3">
    <source>
        <dbReference type="ARBA" id="ARBA00023163"/>
    </source>
</evidence>
<dbReference type="PANTHER" id="PTHR43132">
    <property type="entry name" value="ARSENICAL RESISTANCE OPERON REPRESSOR ARSR-RELATED"/>
    <property type="match status" value="1"/>
</dbReference>
<dbReference type="SMART" id="SM00418">
    <property type="entry name" value="HTH_ARSR"/>
    <property type="match status" value="1"/>
</dbReference>
<dbReference type="EMBL" id="BAAAUD010000019">
    <property type="protein sequence ID" value="GAA2934659.1"/>
    <property type="molecule type" value="Genomic_DNA"/>
</dbReference>
<dbReference type="Proteomes" id="UP001500403">
    <property type="component" value="Unassembled WGS sequence"/>
</dbReference>
<keyword evidence="3" id="KW-0804">Transcription</keyword>
<dbReference type="PRINTS" id="PR00778">
    <property type="entry name" value="HTHARSR"/>
</dbReference>
<keyword evidence="1" id="KW-0805">Transcription regulation</keyword>
<comment type="caution">
    <text evidence="5">The sequence shown here is derived from an EMBL/GenBank/DDBJ whole genome shotgun (WGS) entry which is preliminary data.</text>
</comment>
<keyword evidence="2" id="KW-0238">DNA-binding</keyword>
<dbReference type="InterPro" id="IPR001845">
    <property type="entry name" value="HTH_ArsR_DNA-bd_dom"/>
</dbReference>
<feature type="domain" description="HTH arsR-type" evidence="4">
    <location>
        <begin position="6"/>
        <end position="102"/>
    </location>
</feature>
<dbReference type="InterPro" id="IPR051011">
    <property type="entry name" value="Metal_resp_trans_reg"/>
</dbReference>
<proteinExistence type="predicted"/>
<dbReference type="PANTHER" id="PTHR43132:SF2">
    <property type="entry name" value="ARSENICAL RESISTANCE OPERON REPRESSOR ARSR-RELATED"/>
    <property type="match status" value="1"/>
</dbReference>
<dbReference type="InterPro" id="IPR036388">
    <property type="entry name" value="WH-like_DNA-bd_sf"/>
</dbReference>
<dbReference type="SUPFAM" id="SSF46785">
    <property type="entry name" value="Winged helix' DNA-binding domain"/>
    <property type="match status" value="1"/>
</dbReference>
<evidence type="ECO:0000256" key="1">
    <source>
        <dbReference type="ARBA" id="ARBA00023015"/>
    </source>
</evidence>
<dbReference type="CDD" id="cd00090">
    <property type="entry name" value="HTH_ARSR"/>
    <property type="match status" value="1"/>
</dbReference>
<gene>
    <name evidence="5" type="ORF">GCM10010446_19460</name>
</gene>
<dbReference type="PROSITE" id="PS50987">
    <property type="entry name" value="HTH_ARSR_2"/>
    <property type="match status" value="1"/>
</dbReference>
<name>A0ABN3X1H3_9ACTN</name>
<evidence type="ECO:0000313" key="6">
    <source>
        <dbReference type="Proteomes" id="UP001500403"/>
    </source>
</evidence>
<accession>A0ABN3X1H3</accession>
<keyword evidence="6" id="KW-1185">Reference proteome</keyword>
<evidence type="ECO:0000256" key="2">
    <source>
        <dbReference type="ARBA" id="ARBA00023125"/>
    </source>
</evidence>
<dbReference type="NCBIfam" id="NF033788">
    <property type="entry name" value="HTH_metalloreg"/>
    <property type="match status" value="1"/>
</dbReference>
<organism evidence="5 6">
    <name type="scientific">Streptomyces enissocaesilis</name>
    <dbReference type="NCBI Taxonomy" id="332589"/>
    <lineage>
        <taxon>Bacteria</taxon>
        <taxon>Bacillati</taxon>
        <taxon>Actinomycetota</taxon>
        <taxon>Actinomycetes</taxon>
        <taxon>Kitasatosporales</taxon>
        <taxon>Streptomycetaceae</taxon>
        <taxon>Streptomyces</taxon>
        <taxon>Streptomyces rochei group</taxon>
    </lineage>
</organism>
<sequence length="111" mass="12155">MPDTSCERAAAEEYARWFQALADPTRILIVRFLSGRPEPVPAGVIVDHLGLHQSTVSHHLKILHRVRLLTRRRAGASILYAVNARCVTQLPRAAGILLGSPARPHPQAGPD</sequence>
<dbReference type="InterPro" id="IPR011991">
    <property type="entry name" value="ArsR-like_HTH"/>
</dbReference>